<protein>
    <submittedName>
        <fullName evidence="2">Uncharacterized protein</fullName>
    </submittedName>
</protein>
<reference evidence="2 3" key="1">
    <citation type="submission" date="2023-02" db="EMBL/GenBank/DDBJ databases">
        <title>LHISI_Scaffold_Assembly.</title>
        <authorList>
            <person name="Stuart O.P."/>
            <person name="Cleave R."/>
            <person name="Magrath M.J.L."/>
            <person name="Mikheyev A.S."/>
        </authorList>
    </citation>
    <scope>NUCLEOTIDE SEQUENCE [LARGE SCALE GENOMIC DNA]</scope>
    <source>
        <strain evidence="2">Daus_M_001</strain>
        <tissue evidence="2">Leg muscle</tissue>
    </source>
</reference>
<feature type="region of interest" description="Disordered" evidence="1">
    <location>
        <begin position="167"/>
        <end position="209"/>
    </location>
</feature>
<dbReference type="EMBL" id="JARBHB010000012">
    <property type="protein sequence ID" value="KAJ8871802.1"/>
    <property type="molecule type" value="Genomic_DNA"/>
</dbReference>
<name>A0ABQ9GIE1_9NEOP</name>
<comment type="caution">
    <text evidence="2">The sequence shown here is derived from an EMBL/GenBank/DDBJ whole genome shotgun (WGS) entry which is preliminary data.</text>
</comment>
<keyword evidence="3" id="KW-1185">Reference proteome</keyword>
<dbReference type="Proteomes" id="UP001159363">
    <property type="component" value="Chromosome 11"/>
</dbReference>
<sequence length="209" mass="24103">MSSSRCSDSRETLRPPTMLRLRLGRALGVFKSWNPQLRLGRALRMFKTRNLRIRMGLLISSQEIKTTTTLNWRVLRNRKQPLVVSDDEDEVTSNSTPSAMRPTPAQDIMKEKIAKLRVELDLTERRKKSLVADGTEPEKSRKLRREIDGYEKKPKLKEKQRVYAMKHRENKKQKIIELCSKNPDAAKSLTPRAGLGPPLEEEQSGLLKE</sequence>
<feature type="compositionally biased region" description="Basic and acidic residues" evidence="1">
    <location>
        <begin position="136"/>
        <end position="152"/>
    </location>
</feature>
<proteinExistence type="predicted"/>
<organism evidence="2 3">
    <name type="scientific">Dryococelus australis</name>
    <dbReference type="NCBI Taxonomy" id="614101"/>
    <lineage>
        <taxon>Eukaryota</taxon>
        <taxon>Metazoa</taxon>
        <taxon>Ecdysozoa</taxon>
        <taxon>Arthropoda</taxon>
        <taxon>Hexapoda</taxon>
        <taxon>Insecta</taxon>
        <taxon>Pterygota</taxon>
        <taxon>Neoptera</taxon>
        <taxon>Polyneoptera</taxon>
        <taxon>Phasmatodea</taxon>
        <taxon>Verophasmatodea</taxon>
        <taxon>Anareolatae</taxon>
        <taxon>Phasmatidae</taxon>
        <taxon>Eurycanthinae</taxon>
        <taxon>Dryococelus</taxon>
    </lineage>
</organism>
<evidence type="ECO:0000313" key="3">
    <source>
        <dbReference type="Proteomes" id="UP001159363"/>
    </source>
</evidence>
<gene>
    <name evidence="2" type="ORF">PR048_028142</name>
</gene>
<evidence type="ECO:0000256" key="1">
    <source>
        <dbReference type="SAM" id="MobiDB-lite"/>
    </source>
</evidence>
<evidence type="ECO:0000313" key="2">
    <source>
        <dbReference type="EMBL" id="KAJ8871802.1"/>
    </source>
</evidence>
<feature type="region of interest" description="Disordered" evidence="1">
    <location>
        <begin position="129"/>
        <end position="152"/>
    </location>
</feature>
<accession>A0ABQ9GIE1</accession>